<dbReference type="InterPro" id="IPR050330">
    <property type="entry name" value="Bact_OuterMem_StrucFunc"/>
</dbReference>
<dbReference type="Pfam" id="PF00691">
    <property type="entry name" value="OmpA"/>
    <property type="match status" value="1"/>
</dbReference>
<dbReference type="PANTHER" id="PTHR30329:SF21">
    <property type="entry name" value="LIPOPROTEIN YIAD-RELATED"/>
    <property type="match status" value="1"/>
</dbReference>
<dbReference type="PRINTS" id="PR01021">
    <property type="entry name" value="OMPADOMAIN"/>
</dbReference>
<evidence type="ECO:0000256" key="2">
    <source>
        <dbReference type="ARBA" id="ARBA00023136"/>
    </source>
</evidence>
<evidence type="ECO:0000256" key="1">
    <source>
        <dbReference type="ARBA" id="ARBA00004442"/>
    </source>
</evidence>
<accession>A0A9X4EZ04</accession>
<protein>
    <submittedName>
        <fullName evidence="6">OmpA family protein</fullName>
    </submittedName>
</protein>
<gene>
    <name evidence="6" type="ORF">L9W94_02860</name>
</gene>
<dbReference type="PROSITE" id="PS51123">
    <property type="entry name" value="OMPA_2"/>
    <property type="match status" value="1"/>
</dbReference>
<name>A0A9X4EZ04_9VIBR</name>
<dbReference type="InterPro" id="IPR036737">
    <property type="entry name" value="OmpA-like_sf"/>
</dbReference>
<feature type="domain" description="OmpA-like" evidence="5">
    <location>
        <begin position="138"/>
        <end position="254"/>
    </location>
</feature>
<dbReference type="EMBL" id="JAKNBA010000003">
    <property type="protein sequence ID" value="MDE1241099.1"/>
    <property type="molecule type" value="Genomic_DNA"/>
</dbReference>
<dbReference type="RefSeq" id="WP_274682576.1">
    <property type="nucleotide sequence ID" value="NZ_JAKNBA010000003.1"/>
</dbReference>
<dbReference type="GO" id="GO:0009279">
    <property type="term" value="C:cell outer membrane"/>
    <property type="evidence" value="ECO:0007669"/>
    <property type="project" value="UniProtKB-SubCell"/>
</dbReference>
<proteinExistence type="predicted"/>
<dbReference type="AlphaFoldDB" id="A0A9X4EZ04"/>
<dbReference type="Gene3D" id="3.30.1330.60">
    <property type="entry name" value="OmpA-like domain"/>
    <property type="match status" value="1"/>
</dbReference>
<dbReference type="SUPFAM" id="SSF103088">
    <property type="entry name" value="OmpA-like"/>
    <property type="match status" value="1"/>
</dbReference>
<organism evidence="6 7">
    <name type="scientific">Vibrio aestuarianus</name>
    <dbReference type="NCBI Taxonomy" id="28171"/>
    <lineage>
        <taxon>Bacteria</taxon>
        <taxon>Pseudomonadati</taxon>
        <taxon>Pseudomonadota</taxon>
        <taxon>Gammaproteobacteria</taxon>
        <taxon>Vibrionales</taxon>
        <taxon>Vibrionaceae</taxon>
        <taxon>Vibrio</taxon>
    </lineage>
</organism>
<evidence type="ECO:0000256" key="3">
    <source>
        <dbReference type="ARBA" id="ARBA00023237"/>
    </source>
</evidence>
<reference evidence="6" key="1">
    <citation type="submission" date="2022-02" db="EMBL/GenBank/DDBJ databases">
        <title>Emergence and expansion in Europe of a Vibrio aestuarianus clonal complex pathogenic for oysters.</title>
        <authorList>
            <person name="Mesnil A."/>
            <person name="Travers M.-A."/>
        </authorList>
    </citation>
    <scope>NUCLEOTIDE SEQUENCE</scope>
    <source>
        <strain evidence="6">19_064_11T1</strain>
    </source>
</reference>
<evidence type="ECO:0000256" key="4">
    <source>
        <dbReference type="PROSITE-ProRule" id="PRU00473"/>
    </source>
</evidence>
<keyword evidence="3" id="KW-0998">Cell outer membrane</keyword>
<evidence type="ECO:0000313" key="6">
    <source>
        <dbReference type="EMBL" id="MDE1241099.1"/>
    </source>
</evidence>
<dbReference type="InterPro" id="IPR006665">
    <property type="entry name" value="OmpA-like"/>
</dbReference>
<dbReference type="PROSITE" id="PS51257">
    <property type="entry name" value="PROKAR_LIPOPROTEIN"/>
    <property type="match status" value="1"/>
</dbReference>
<comment type="caution">
    <text evidence="6">The sequence shown here is derived from an EMBL/GenBank/DDBJ whole genome shotgun (WGS) entry which is preliminary data.</text>
</comment>
<comment type="subcellular location">
    <subcellularLocation>
        <location evidence="1">Cell outer membrane</location>
    </subcellularLocation>
</comment>
<dbReference type="Proteomes" id="UP001140979">
    <property type="component" value="Unassembled WGS sequence"/>
</dbReference>
<dbReference type="InterPro" id="IPR006664">
    <property type="entry name" value="OMP_bac"/>
</dbReference>
<sequence length="254" mass="28951">MQKKIKPLLALVVVTLTACSQPIRDNNLVLDLEWKQDIYNLLVTQVADVDNFKFMVRQEPDYVNGSPHQTACIELAEPLLPHKFFIANLSTYGMSEVHTCDGNYWYFDNLVSANKSRSFDLSSWQSLVGVDTSYSNKKGDERLQLGLTSLFPLNEFKLTSQGRETLHELIYSLRKEPVSSLVIYGVADSSGIYQENYTLAEKRAISVRDFLVEEGLRGIPIAIRGTVENGLSTPEERETQRRFMIEVRFNKSEK</sequence>
<keyword evidence="2 4" id="KW-0472">Membrane</keyword>
<dbReference type="PANTHER" id="PTHR30329">
    <property type="entry name" value="STATOR ELEMENT OF FLAGELLAR MOTOR COMPLEX"/>
    <property type="match status" value="1"/>
</dbReference>
<evidence type="ECO:0000313" key="7">
    <source>
        <dbReference type="Proteomes" id="UP001140979"/>
    </source>
</evidence>
<evidence type="ECO:0000259" key="5">
    <source>
        <dbReference type="PROSITE" id="PS51123"/>
    </source>
</evidence>